<dbReference type="EMBL" id="LGTQ01000012">
    <property type="protein sequence ID" value="KPM47353.1"/>
    <property type="molecule type" value="Genomic_DNA"/>
</dbReference>
<evidence type="ECO:0000313" key="3">
    <source>
        <dbReference type="EMBL" id="KPM47353.1"/>
    </source>
</evidence>
<name>A0A0P7C076_9BACT</name>
<dbReference type="InterPro" id="IPR051172">
    <property type="entry name" value="Chlamydia_OmcB"/>
</dbReference>
<keyword evidence="4" id="KW-1185">Reference proteome</keyword>
<dbReference type="InterPro" id="IPR001434">
    <property type="entry name" value="OmcB-like_DUF11"/>
</dbReference>
<proteinExistence type="predicted"/>
<dbReference type="PANTHER" id="PTHR34819">
    <property type="entry name" value="LARGE CYSTEINE-RICH PERIPLASMIC PROTEIN OMCB"/>
    <property type="match status" value="1"/>
</dbReference>
<dbReference type="STRING" id="1605367.AFM12_16365"/>
<evidence type="ECO:0000259" key="2">
    <source>
        <dbReference type="Pfam" id="PF01345"/>
    </source>
</evidence>
<protein>
    <recommendedName>
        <fullName evidence="2">DUF11 domain-containing protein</fullName>
    </recommendedName>
</protein>
<evidence type="ECO:0000256" key="1">
    <source>
        <dbReference type="SAM" id="MobiDB-lite"/>
    </source>
</evidence>
<dbReference type="PATRIC" id="fig|1605367.3.peg.705"/>
<reference evidence="3 4" key="1">
    <citation type="submission" date="2015-07" db="EMBL/GenBank/DDBJ databases">
        <title>The draft genome sequence of Leadbetterella sp. JN14-9.</title>
        <authorList>
            <person name="Liu Y."/>
            <person name="Du J."/>
            <person name="Shao Z."/>
        </authorList>
    </citation>
    <scope>NUCLEOTIDE SEQUENCE [LARGE SCALE GENOMIC DNA]</scope>
    <source>
        <strain evidence="3 4">JN14-9</strain>
    </source>
</reference>
<dbReference type="Pfam" id="PF13585">
    <property type="entry name" value="CHU_C"/>
    <property type="match status" value="1"/>
</dbReference>
<feature type="region of interest" description="Disordered" evidence="1">
    <location>
        <begin position="948"/>
        <end position="974"/>
    </location>
</feature>
<evidence type="ECO:0000313" key="4">
    <source>
        <dbReference type="Proteomes" id="UP000050454"/>
    </source>
</evidence>
<sequence length="1243" mass="129187">MTIGNGNPPGAPTIATDVTVVCGDEKAALTASNCVGMITWSNGQTGSEIQVGAGTYTATCSNTCGASGNSNEIVINTGELEDAPVISANKFELCGNDVVTLTALNCDQTVQWSTGATGNTLTITMSGVYSAVCVNSCGESDRSNLVEIKSTGTPNTPLIATDRVSVCGDERATLLGIGCDFEYVWSNGATGEEIQVPAGNYTVKCVNSCGESASSNVMQIVANGVPSEPKLLVDKTSLCQPDSAMIIGQVCSGTITWNTGAIGDTIYVSQAGTYTATCTNDCGTSMVSDAVVITSGGKPSAPVVSTDLDEICENETTVIKATGCNGTITWSTGATGQTLSVSVPGTYTATCTNSCGVSNNSKSLEIKRKVNGCGNCDVVTPVITASETSVCEVKDITLSVNNCDGQVIWSSGQTADTITVRPFTTTKYTAICKEGDNCVSSVSAPVTISVGKSGKPVLACSADLVCPGEPVTLKAYGCNGIITWSNGETGEAIVVTLDENQKFTATCNNGSCVSEPADSLEIAVGLPSKPFISCKSTAICLGESATLTGSGCTGTLVWSTGAEGGVLTVTPTVIGTYKYTAICKSNVGDCESAVSNEVIISVGGGVNTPTVIAEYNNTCPFETVDLSGAVLSSPSQGGSFEFHVSNSINSSLVTNTGMAGAGTYYVFERSPLGCYSAPAAINVSITDCGETGVGPDSTDYVDIEIAKVGSAAVIEVGDTVQYTVTAKNLSSITATSVTVRDILPDGLTYVSSSDNTSFTDGIIRTVADTLETNESVTMTYEAIVNAAGLIINKAELESVDQIDTTMSNNVDEFMINDPVDGSLIGISKVAGDFVSLGDSIFEVPYTIYVSNMGGNDLDHVQVTDDLDRTFTNGAIVVSDTMEVTAEGTLTPNPNFTGKGNGQNLLVDSLSTLKVGERFAISFTVRVDISGASTDRYLNTATAFAGLGDDQVSDTSTDGTDADPDNDGDPRNNDVPTPVVFGIDSLESNPAIGVALSVVDTMKNDDVSYDITYRVIVGNLGNVDLTNVQLLDSLELTFSDTLSFEIVGTPVSNSDGGLKVNMNYDGITEIDLLMGDSTCVLPVGHSDTVFYTVRLYHEGNAGPYYNNVTATGIGNGVTVTDTSNDGAVIEVALSDPTVIELPISSGTTVIIPEGFSPNGDGVNDNWQIEIPAGATVEVLEVYNRWGHLVWRPESMAHDLMKWDGKSNQGIRFGSEEFVPDGTYFYNIKLKNDSKAKVGYITLQR</sequence>
<accession>A0A0P7C076</accession>
<dbReference type="NCBIfam" id="TIGR04131">
    <property type="entry name" value="Bac_Flav_CTERM"/>
    <property type="match status" value="1"/>
</dbReference>
<dbReference type="Proteomes" id="UP000050454">
    <property type="component" value="Unassembled WGS sequence"/>
</dbReference>
<dbReference type="Pfam" id="PF01345">
    <property type="entry name" value="DUF11"/>
    <property type="match status" value="1"/>
</dbReference>
<feature type="domain" description="DUF11" evidence="2">
    <location>
        <begin position="702"/>
        <end position="813"/>
    </location>
</feature>
<dbReference type="PANTHER" id="PTHR34819:SF3">
    <property type="entry name" value="CELL SURFACE PROTEIN"/>
    <property type="match status" value="1"/>
</dbReference>
<dbReference type="InterPro" id="IPR026341">
    <property type="entry name" value="T9SS_type_B"/>
</dbReference>
<comment type="caution">
    <text evidence="3">The sequence shown here is derived from an EMBL/GenBank/DDBJ whole genome shotgun (WGS) entry which is preliminary data.</text>
</comment>
<dbReference type="AlphaFoldDB" id="A0A0P7C076"/>
<organism evidence="3 4">
    <name type="scientific">Jiulongibacter sediminis</name>
    <dbReference type="NCBI Taxonomy" id="1605367"/>
    <lineage>
        <taxon>Bacteria</taxon>
        <taxon>Pseudomonadati</taxon>
        <taxon>Bacteroidota</taxon>
        <taxon>Cytophagia</taxon>
        <taxon>Cytophagales</taxon>
        <taxon>Leadbetterellaceae</taxon>
        <taxon>Jiulongibacter</taxon>
    </lineage>
</organism>
<dbReference type="NCBIfam" id="TIGR01451">
    <property type="entry name" value="B_ant_repeat"/>
    <property type="match status" value="1"/>
</dbReference>
<dbReference type="InterPro" id="IPR047589">
    <property type="entry name" value="DUF11_rpt"/>
</dbReference>
<dbReference type="Gene3D" id="2.60.40.740">
    <property type="match status" value="1"/>
</dbReference>
<gene>
    <name evidence="3" type="ORF">AFM12_16365</name>
</gene>